<dbReference type="PANTHER" id="PTHR46796:SF6">
    <property type="entry name" value="ARAC SUBFAMILY"/>
    <property type="match status" value="1"/>
</dbReference>
<sequence length="313" mass="34640">MHLEHPHPTHMPPKVWSTTGLARPFSYWQETVSQAYTALSPEPVDSNPFHGQIKLFELPDNASISSIKAGAQVVRRTRQDIKLRGCEAVFVNFQLAGQSAISQRGIEAKLDAGSLVLLDATEPFAMKFNRDFEQVCLHLPKSVLEENGIRVSNFIGRAITRQSGFSAPLFSAIDSLTGGMPAQHVLPGLMQMLCFGLSDARRNTVADQHLVTVQSHIRQRLSEAGLSPGVTASHFRISTRHLHKLFARDGMTFGKFVLDARLEACRKRILASPDEPISDIAFAHGFQSQSHFSRAFRQKFGCSPNQLRKAGRG</sequence>
<dbReference type="Pfam" id="PF14525">
    <property type="entry name" value="AraC_binding_2"/>
    <property type="match status" value="1"/>
</dbReference>
<keyword evidence="2" id="KW-0238">DNA-binding</keyword>
<keyword evidence="1" id="KW-0805">Transcription regulation</keyword>
<organism evidence="5 6">
    <name type="scientific">Hoeflea alexandrii</name>
    <dbReference type="NCBI Taxonomy" id="288436"/>
    <lineage>
        <taxon>Bacteria</taxon>
        <taxon>Pseudomonadati</taxon>
        <taxon>Pseudomonadota</taxon>
        <taxon>Alphaproteobacteria</taxon>
        <taxon>Hyphomicrobiales</taxon>
        <taxon>Rhizobiaceae</taxon>
        <taxon>Hoeflea</taxon>
    </lineage>
</organism>
<dbReference type="InterPro" id="IPR018060">
    <property type="entry name" value="HTH_AraC"/>
</dbReference>
<dbReference type="EMBL" id="JAAAML010000003">
    <property type="protein sequence ID" value="MCO6409876.1"/>
    <property type="molecule type" value="Genomic_DNA"/>
</dbReference>
<name>A0ABT1CWB9_9HYPH</name>
<dbReference type="InterPro" id="IPR020449">
    <property type="entry name" value="Tscrpt_reg_AraC-type_HTH"/>
</dbReference>
<dbReference type="Proteomes" id="UP001320715">
    <property type="component" value="Unassembled WGS sequence"/>
</dbReference>
<accession>A0ABT1CWB9</accession>
<keyword evidence="6" id="KW-1185">Reference proteome</keyword>
<proteinExistence type="predicted"/>
<dbReference type="PANTHER" id="PTHR46796">
    <property type="entry name" value="HTH-TYPE TRANSCRIPTIONAL ACTIVATOR RHAS-RELATED"/>
    <property type="match status" value="1"/>
</dbReference>
<dbReference type="SMART" id="SM00342">
    <property type="entry name" value="HTH_ARAC"/>
    <property type="match status" value="1"/>
</dbReference>
<dbReference type="Pfam" id="PF12833">
    <property type="entry name" value="HTH_18"/>
    <property type="match status" value="1"/>
</dbReference>
<dbReference type="InterPro" id="IPR050204">
    <property type="entry name" value="AraC_XylS_family_regulators"/>
</dbReference>
<dbReference type="Gene3D" id="1.10.10.60">
    <property type="entry name" value="Homeodomain-like"/>
    <property type="match status" value="1"/>
</dbReference>
<evidence type="ECO:0000313" key="6">
    <source>
        <dbReference type="Proteomes" id="UP001320715"/>
    </source>
</evidence>
<evidence type="ECO:0000259" key="4">
    <source>
        <dbReference type="PROSITE" id="PS01124"/>
    </source>
</evidence>
<dbReference type="SUPFAM" id="SSF46689">
    <property type="entry name" value="Homeodomain-like"/>
    <property type="match status" value="1"/>
</dbReference>
<dbReference type="InterPro" id="IPR035418">
    <property type="entry name" value="AraC-bd_2"/>
</dbReference>
<dbReference type="PROSITE" id="PS01124">
    <property type="entry name" value="HTH_ARAC_FAMILY_2"/>
    <property type="match status" value="1"/>
</dbReference>
<protein>
    <submittedName>
        <fullName evidence="5">Helix-turn-helix domain-containing protein</fullName>
    </submittedName>
</protein>
<gene>
    <name evidence="5" type="ORF">GTW23_16965</name>
</gene>
<reference evidence="5 6" key="1">
    <citation type="submission" date="2020-01" db="EMBL/GenBank/DDBJ databases">
        <title>Genomes of bacteria type strains.</title>
        <authorList>
            <person name="Chen J."/>
            <person name="Zhu S."/>
            <person name="Yang J."/>
        </authorList>
    </citation>
    <scope>NUCLEOTIDE SEQUENCE [LARGE SCALE GENOMIC DNA]</scope>
    <source>
        <strain evidence="5 6">DSM 16655</strain>
    </source>
</reference>
<dbReference type="InterPro" id="IPR009057">
    <property type="entry name" value="Homeodomain-like_sf"/>
</dbReference>
<keyword evidence="3" id="KW-0804">Transcription</keyword>
<feature type="domain" description="HTH araC/xylS-type" evidence="4">
    <location>
        <begin position="211"/>
        <end position="310"/>
    </location>
</feature>
<evidence type="ECO:0000256" key="1">
    <source>
        <dbReference type="ARBA" id="ARBA00023015"/>
    </source>
</evidence>
<evidence type="ECO:0000256" key="2">
    <source>
        <dbReference type="ARBA" id="ARBA00023125"/>
    </source>
</evidence>
<comment type="caution">
    <text evidence="5">The sequence shown here is derived from an EMBL/GenBank/DDBJ whole genome shotgun (WGS) entry which is preliminary data.</text>
</comment>
<evidence type="ECO:0000313" key="5">
    <source>
        <dbReference type="EMBL" id="MCO6409876.1"/>
    </source>
</evidence>
<dbReference type="PRINTS" id="PR00032">
    <property type="entry name" value="HTHARAC"/>
</dbReference>
<dbReference type="RefSeq" id="WP_252916650.1">
    <property type="nucleotide sequence ID" value="NZ_JAAAML010000003.1"/>
</dbReference>
<evidence type="ECO:0000256" key="3">
    <source>
        <dbReference type="ARBA" id="ARBA00023163"/>
    </source>
</evidence>